<accession>A0ABY2UCN0</accession>
<name>A0ABY2UCN0_9GAMM</name>
<proteinExistence type="predicted"/>
<dbReference type="RefSeq" id="WP_138237361.1">
    <property type="nucleotide sequence ID" value="NZ_CP185860.1"/>
</dbReference>
<sequence length="178" mass="19971">MSKLEYTSPTAKSLGELKIDSLLLNEYVKDELGSKGQVYQYIGEGKSFYRAYEIPSSEHKREIEFAAVFSSVAGIYAHVIYPTFRIYDRNFKLIKKENLEPKFYVGGFKVPRSFIMKTTLPSNAHYLVVNGDPHFFGKPMQYASTMVSPAQSSIVTNVSQSQVPIGAGGPFFIRVSSE</sequence>
<gene>
    <name evidence="1" type="ORF">FDY93_19160</name>
</gene>
<keyword evidence="2" id="KW-1185">Reference proteome</keyword>
<organism evidence="1 2">
    <name type="scientific">Microbulbifer harenosus</name>
    <dbReference type="NCBI Taxonomy" id="2576840"/>
    <lineage>
        <taxon>Bacteria</taxon>
        <taxon>Pseudomonadati</taxon>
        <taxon>Pseudomonadota</taxon>
        <taxon>Gammaproteobacteria</taxon>
        <taxon>Cellvibrionales</taxon>
        <taxon>Microbulbiferaceae</taxon>
        <taxon>Microbulbifer</taxon>
    </lineage>
</organism>
<protein>
    <submittedName>
        <fullName evidence="1">Uncharacterized protein</fullName>
    </submittedName>
</protein>
<comment type="caution">
    <text evidence="1">The sequence shown here is derived from an EMBL/GenBank/DDBJ whole genome shotgun (WGS) entry which is preliminary data.</text>
</comment>
<dbReference type="EMBL" id="VANI01000037">
    <property type="protein sequence ID" value="TLM73193.1"/>
    <property type="molecule type" value="Genomic_DNA"/>
</dbReference>
<reference evidence="1 2" key="1">
    <citation type="submission" date="2019-05" db="EMBL/GenBank/DDBJ databases">
        <title>Microbulbifer harenosus sp. nov., an alginate-degrading bacterium isolated from coastal sand.</title>
        <authorList>
            <person name="Huang H."/>
            <person name="Mo K."/>
            <person name="Bao S."/>
        </authorList>
    </citation>
    <scope>NUCLEOTIDE SEQUENCE [LARGE SCALE GENOMIC DNA]</scope>
    <source>
        <strain evidence="1 2">HB161719</strain>
    </source>
</reference>
<evidence type="ECO:0000313" key="1">
    <source>
        <dbReference type="EMBL" id="TLM73193.1"/>
    </source>
</evidence>
<evidence type="ECO:0000313" key="2">
    <source>
        <dbReference type="Proteomes" id="UP000306791"/>
    </source>
</evidence>
<dbReference type="Proteomes" id="UP000306791">
    <property type="component" value="Unassembled WGS sequence"/>
</dbReference>